<dbReference type="SUPFAM" id="SSF82171">
    <property type="entry name" value="DPP6 N-terminal domain-like"/>
    <property type="match status" value="1"/>
</dbReference>
<dbReference type="InterPro" id="IPR006665">
    <property type="entry name" value="OmpA-like"/>
</dbReference>
<reference evidence="7 8" key="1">
    <citation type="submission" date="2019-08" db="EMBL/GenBank/DDBJ databases">
        <title>Genomes of Antarctic Bizionia species.</title>
        <authorList>
            <person name="Bowman J.P."/>
        </authorList>
    </citation>
    <scope>NUCLEOTIDE SEQUENCE [LARGE SCALE GENOMIC DNA]</scope>
    <source>
        <strain evidence="7 8">HFD</strain>
    </source>
</reference>
<dbReference type="RefSeq" id="WP_148370264.1">
    <property type="nucleotide sequence ID" value="NZ_VSKM01000010.1"/>
</dbReference>
<comment type="subcellular location">
    <subcellularLocation>
        <location evidence="1">Cell outer membrane</location>
    </subcellularLocation>
</comment>
<feature type="domain" description="OmpA-like" evidence="6">
    <location>
        <begin position="521"/>
        <end position="644"/>
    </location>
</feature>
<dbReference type="SUPFAM" id="SSF48452">
    <property type="entry name" value="TPR-like"/>
    <property type="match status" value="1"/>
</dbReference>
<proteinExistence type="predicted"/>
<dbReference type="PRINTS" id="PR01021">
    <property type="entry name" value="OMPADOMAIN"/>
</dbReference>
<evidence type="ECO:0000256" key="2">
    <source>
        <dbReference type="ARBA" id="ARBA00023136"/>
    </source>
</evidence>
<gene>
    <name evidence="7" type="ORF">ES676_10385</name>
</gene>
<evidence type="ECO:0000259" key="6">
    <source>
        <dbReference type="PROSITE" id="PS51123"/>
    </source>
</evidence>
<feature type="chain" id="PRO_5034661868" evidence="5">
    <location>
        <begin position="20"/>
        <end position="647"/>
    </location>
</feature>
<keyword evidence="2 4" id="KW-0472">Membrane</keyword>
<protein>
    <submittedName>
        <fullName evidence="7">OmpA family protein</fullName>
    </submittedName>
</protein>
<dbReference type="CDD" id="cd07185">
    <property type="entry name" value="OmpA_C-like"/>
    <property type="match status" value="1"/>
</dbReference>
<keyword evidence="5" id="KW-0732">Signal</keyword>
<sequence length="647" mass="74377">MKNKIFLILGFIVCSFMNAQVKLADNFFKDYAYKQATELYLEAVKKGDSSEHVLTRIGDCYYNNSNVKEANVWYEKAVEKYNKVNPEYIYKYIQTLRSLNEYEEAHKWTEVFRDRKGNDNRIKENEVFNIENFKSLENTDKVYIEFRNLDLNTPYSDFGGFESDNLFYFASTRVKDSIIDEDKLYQWNKEPFLNIYQAELTVKNSQKVISNVSQIQSEAINSEFHEASLTITSDGQTLYFTRDNLNKKNSRASYDRGGTSNLRIFKAKLIDGEWTNVEDLPFNSNAFSNGSPTLSPDNKTLFFVSDREEGFGQTDIYKVAINNDGTFGEPKNLGNIINTEGRENFPFVAKDSTLYFSSDANINLGLLDIFETNILKVKVKDIDVKNLGAPFNSGYDDFAFFIDSKTNTGYFSSNRLNGKGGDDIYAFGKLECTQIIQGITRNNINKLPLSEVTVKLMDGSGKVIETMASNTNGEYEFNEVSCDKKYIVLAEKVTYRSDRREFTTSVNNDEETQIDLFLNPLIIESEIVINPIFFDFNKSTIRPDAAYELENIVAVMREHNQMVIKIESHTDSRGKDNYNMNLSDRRAKSTRDYLISRGINKDRIESAIGYGESQLINECDNNTKCTEAEHQKNRRSKFIITMGYELE</sequence>
<keyword evidence="3" id="KW-0998">Cell outer membrane</keyword>
<evidence type="ECO:0000256" key="4">
    <source>
        <dbReference type="PROSITE-ProRule" id="PRU00473"/>
    </source>
</evidence>
<dbReference type="Gene3D" id="1.25.40.10">
    <property type="entry name" value="Tetratricopeptide repeat domain"/>
    <property type="match status" value="1"/>
</dbReference>
<dbReference type="GO" id="GO:0009279">
    <property type="term" value="C:cell outer membrane"/>
    <property type="evidence" value="ECO:0007669"/>
    <property type="project" value="UniProtKB-SubCell"/>
</dbReference>
<dbReference type="InterPro" id="IPR050330">
    <property type="entry name" value="Bact_OuterMem_StrucFunc"/>
</dbReference>
<dbReference type="Gene3D" id="3.30.1330.60">
    <property type="entry name" value="OmpA-like domain"/>
    <property type="match status" value="1"/>
</dbReference>
<dbReference type="Gene3D" id="2.120.10.30">
    <property type="entry name" value="TolB, C-terminal domain"/>
    <property type="match status" value="1"/>
</dbReference>
<dbReference type="SUPFAM" id="SSF103088">
    <property type="entry name" value="OmpA-like"/>
    <property type="match status" value="1"/>
</dbReference>
<comment type="caution">
    <text evidence="7">The sequence shown here is derived from an EMBL/GenBank/DDBJ whole genome shotgun (WGS) entry which is preliminary data.</text>
</comment>
<keyword evidence="8" id="KW-1185">Reference proteome</keyword>
<dbReference type="SUPFAM" id="SSF49478">
    <property type="entry name" value="Cna protein B-type domain"/>
    <property type="match status" value="1"/>
</dbReference>
<dbReference type="EMBL" id="VSKM01000010">
    <property type="protein sequence ID" value="TYB72575.1"/>
    <property type="molecule type" value="Genomic_DNA"/>
</dbReference>
<evidence type="ECO:0000256" key="3">
    <source>
        <dbReference type="ARBA" id="ARBA00023237"/>
    </source>
</evidence>
<dbReference type="Pfam" id="PF00691">
    <property type="entry name" value="OmpA"/>
    <property type="match status" value="1"/>
</dbReference>
<dbReference type="Pfam" id="PF07676">
    <property type="entry name" value="PD40"/>
    <property type="match status" value="3"/>
</dbReference>
<name>A0A8H2LG29_9FLAO</name>
<dbReference type="InterPro" id="IPR036737">
    <property type="entry name" value="OmpA-like_sf"/>
</dbReference>
<dbReference type="Gene3D" id="2.60.40.1120">
    <property type="entry name" value="Carboxypeptidase-like, regulatory domain"/>
    <property type="match status" value="1"/>
</dbReference>
<evidence type="ECO:0000313" key="7">
    <source>
        <dbReference type="EMBL" id="TYB72575.1"/>
    </source>
</evidence>
<dbReference type="PANTHER" id="PTHR30329">
    <property type="entry name" value="STATOR ELEMENT OF FLAGELLAR MOTOR COMPLEX"/>
    <property type="match status" value="1"/>
</dbReference>
<dbReference type="PANTHER" id="PTHR30329:SF21">
    <property type="entry name" value="LIPOPROTEIN YIAD-RELATED"/>
    <property type="match status" value="1"/>
</dbReference>
<dbReference type="AlphaFoldDB" id="A0A8H2LG29"/>
<feature type="signal peptide" evidence="5">
    <location>
        <begin position="1"/>
        <end position="19"/>
    </location>
</feature>
<dbReference type="InterPro" id="IPR011990">
    <property type="entry name" value="TPR-like_helical_dom_sf"/>
</dbReference>
<evidence type="ECO:0000256" key="1">
    <source>
        <dbReference type="ARBA" id="ARBA00004442"/>
    </source>
</evidence>
<dbReference type="PROSITE" id="PS51123">
    <property type="entry name" value="OMPA_2"/>
    <property type="match status" value="1"/>
</dbReference>
<organism evidence="7 8">
    <name type="scientific">Bizionia saleffrena</name>
    <dbReference type="NCBI Taxonomy" id="291189"/>
    <lineage>
        <taxon>Bacteria</taxon>
        <taxon>Pseudomonadati</taxon>
        <taxon>Bacteroidota</taxon>
        <taxon>Flavobacteriia</taxon>
        <taxon>Flavobacteriales</taxon>
        <taxon>Flavobacteriaceae</taxon>
        <taxon>Bizionia</taxon>
    </lineage>
</organism>
<accession>A0A8H2LG29</accession>
<evidence type="ECO:0000256" key="5">
    <source>
        <dbReference type="SAM" id="SignalP"/>
    </source>
</evidence>
<dbReference type="InterPro" id="IPR006664">
    <property type="entry name" value="OMP_bac"/>
</dbReference>
<dbReference type="InterPro" id="IPR011042">
    <property type="entry name" value="6-blade_b-propeller_TolB-like"/>
</dbReference>
<dbReference type="Proteomes" id="UP000323324">
    <property type="component" value="Unassembled WGS sequence"/>
</dbReference>
<dbReference type="InterPro" id="IPR011659">
    <property type="entry name" value="WD40"/>
</dbReference>
<evidence type="ECO:0000313" key="8">
    <source>
        <dbReference type="Proteomes" id="UP000323324"/>
    </source>
</evidence>